<dbReference type="InterPro" id="IPR018673">
    <property type="entry name" value="DUF2141"/>
</dbReference>
<name>A0A4R5CHQ2_9FLAO</name>
<dbReference type="AlphaFoldDB" id="A0A4R5CHQ2"/>
<evidence type="ECO:0000313" key="1">
    <source>
        <dbReference type="EMBL" id="TDD98619.1"/>
    </source>
</evidence>
<dbReference type="OrthoDB" id="9788332at2"/>
<protein>
    <submittedName>
        <fullName evidence="1">DUF2141 domain-containing protein</fullName>
    </submittedName>
</protein>
<reference evidence="1 2" key="1">
    <citation type="submission" date="2019-03" db="EMBL/GenBank/DDBJ databases">
        <title>Flavobacterium AR-3-4 sp. nov. isolated from arctic soil.</title>
        <authorList>
            <person name="Chaudhary D.K."/>
        </authorList>
    </citation>
    <scope>NUCLEOTIDE SEQUENCE [LARGE SCALE GENOMIC DNA]</scope>
    <source>
        <strain evidence="1 2">AR-3-4</strain>
    </source>
</reference>
<organism evidence="1 2">
    <name type="scientific">Flavobacterium cellulosilyticum</name>
    <dbReference type="NCBI Taxonomy" id="2541731"/>
    <lineage>
        <taxon>Bacteria</taxon>
        <taxon>Pseudomonadati</taxon>
        <taxon>Bacteroidota</taxon>
        <taxon>Flavobacteriia</taxon>
        <taxon>Flavobacteriales</taxon>
        <taxon>Flavobacteriaceae</taxon>
        <taxon>Flavobacterium</taxon>
    </lineage>
</organism>
<comment type="caution">
    <text evidence="1">The sequence shown here is derived from an EMBL/GenBank/DDBJ whole genome shotgun (WGS) entry which is preliminary data.</text>
</comment>
<gene>
    <name evidence="1" type="ORF">E0F76_05700</name>
</gene>
<accession>A0A4R5CHQ2</accession>
<sequence>MKKIILVFTILISGIVSAQKVNLTVELSGFKNNDGKAHVGLYNAEGKFLKEAYQGEISALKGLKAAAVFNNLAVGEYAVSVFHDENNSGILERGTFGIPKEDVACSNNAKAFMGPPKYSDAKFMLSKDKTISITLNN</sequence>
<dbReference type="Pfam" id="PF09912">
    <property type="entry name" value="DUF2141"/>
    <property type="match status" value="1"/>
</dbReference>
<evidence type="ECO:0000313" key="2">
    <source>
        <dbReference type="Proteomes" id="UP000295479"/>
    </source>
</evidence>
<proteinExistence type="predicted"/>
<dbReference type="RefSeq" id="WP_132002598.1">
    <property type="nucleotide sequence ID" value="NZ_SMFK01000002.1"/>
</dbReference>
<keyword evidence="2" id="KW-1185">Reference proteome</keyword>
<dbReference type="Proteomes" id="UP000295479">
    <property type="component" value="Unassembled WGS sequence"/>
</dbReference>
<dbReference type="EMBL" id="SMFK01000002">
    <property type="protein sequence ID" value="TDD98619.1"/>
    <property type="molecule type" value="Genomic_DNA"/>
</dbReference>